<dbReference type="SUPFAM" id="SSF52540">
    <property type="entry name" value="P-loop containing nucleoside triphosphate hydrolases"/>
    <property type="match status" value="1"/>
</dbReference>
<dbReference type="OrthoDB" id="981508at2"/>
<keyword evidence="2" id="KW-0325">Glycoprotein</keyword>
<dbReference type="RefSeq" id="WP_007802566.1">
    <property type="nucleotide sequence ID" value="NZ_DS022277.1"/>
</dbReference>
<proteinExistence type="predicted"/>
<reference evidence="4 5" key="1">
    <citation type="journal article" date="2010" name="J. Bacteriol.">
        <title>Genome sequences of Pelagibaca bermudensis HTCC2601T and Maritimibacter alkaliphilus HTCC2654T, the type strains of two marine Roseobacter genera.</title>
        <authorList>
            <person name="Thrash J.C."/>
            <person name="Cho J.C."/>
            <person name="Ferriera S."/>
            <person name="Johnson J."/>
            <person name="Vergin K.L."/>
            <person name="Giovannoni S.J."/>
        </authorList>
    </citation>
    <scope>NUCLEOTIDE SEQUENCE [LARGE SCALE GENOMIC DNA]</scope>
    <source>
        <strain evidence="5">DSM 26914 / JCM 13377 / KCTC 12554 / HTCC2601</strain>
    </source>
</reference>
<name>Q0FSH0_SALBH</name>
<dbReference type="GO" id="GO:0008146">
    <property type="term" value="F:sulfotransferase activity"/>
    <property type="evidence" value="ECO:0007669"/>
    <property type="project" value="InterPro"/>
</dbReference>
<dbReference type="PANTHER" id="PTHR10605:SF56">
    <property type="entry name" value="BIFUNCTIONAL HEPARAN SULFATE N-DEACETYLASE_N-SULFOTRANSFERASE"/>
    <property type="match status" value="1"/>
</dbReference>
<feature type="domain" description="Sulfotransferase" evidence="3">
    <location>
        <begin position="9"/>
        <end position="186"/>
    </location>
</feature>
<dbReference type="InterPro" id="IPR027417">
    <property type="entry name" value="P-loop_NTPase"/>
</dbReference>
<sequence>MSTDAKLLPDFIIIGAMKCGTTTLYRYLALHPEIDMSRDKETDFFVAEKNWGKGLGWYSNQFTHADRVRGEASPNYTKCKDFPGVAQRISETCPDVKLIYIVREPVSRAESQFRHSFIMEGLESDLQGFEDSRQYAHILDSSHYARQVEEYLRFFPKEAFLFLDFDELRRDPQAVMNKVTDHVGVSRMQIEDLGKQNDSAELSRVPGFVLRFASSALGRRLAGLMSRDLRNRIRGGLAFQKARVPPGFSEDLKVRMQSDLGDDSARFREISGLSLSGWR</sequence>
<gene>
    <name evidence="4" type="ORF">R2601_04668</name>
</gene>
<dbReference type="InterPro" id="IPR000863">
    <property type="entry name" value="Sulfotransferase_dom"/>
</dbReference>
<dbReference type="AlphaFoldDB" id="Q0FSH0"/>
<organism evidence="4 5">
    <name type="scientific">Salipiger bermudensis (strain DSM 26914 / JCM 13377 / KCTC 12554 / HTCC2601)</name>
    <name type="common">Pelagibaca bermudensis</name>
    <dbReference type="NCBI Taxonomy" id="314265"/>
    <lineage>
        <taxon>Bacteria</taxon>
        <taxon>Pseudomonadati</taxon>
        <taxon>Pseudomonadota</taxon>
        <taxon>Alphaproteobacteria</taxon>
        <taxon>Rhodobacterales</taxon>
        <taxon>Roseobacteraceae</taxon>
        <taxon>Salipiger</taxon>
    </lineage>
</organism>
<dbReference type="EMBL" id="AATQ01000009">
    <property type="protein sequence ID" value="EAU47031.1"/>
    <property type="molecule type" value="Genomic_DNA"/>
</dbReference>
<dbReference type="Pfam" id="PF00685">
    <property type="entry name" value="Sulfotransfer_1"/>
    <property type="match status" value="1"/>
</dbReference>
<dbReference type="PANTHER" id="PTHR10605">
    <property type="entry name" value="HEPARAN SULFATE SULFOTRANSFERASE"/>
    <property type="match status" value="1"/>
</dbReference>
<dbReference type="eggNOG" id="COG0457">
    <property type="taxonomic scope" value="Bacteria"/>
</dbReference>
<accession>Q0FSH0</accession>
<evidence type="ECO:0000313" key="4">
    <source>
        <dbReference type="EMBL" id="EAU47031.1"/>
    </source>
</evidence>
<evidence type="ECO:0000259" key="3">
    <source>
        <dbReference type="Pfam" id="PF00685"/>
    </source>
</evidence>
<evidence type="ECO:0000313" key="5">
    <source>
        <dbReference type="Proteomes" id="UP000006230"/>
    </source>
</evidence>
<dbReference type="Proteomes" id="UP000006230">
    <property type="component" value="Unassembled WGS sequence"/>
</dbReference>
<evidence type="ECO:0000256" key="1">
    <source>
        <dbReference type="ARBA" id="ARBA00022679"/>
    </source>
</evidence>
<keyword evidence="5" id="KW-1185">Reference proteome</keyword>
<evidence type="ECO:0000256" key="2">
    <source>
        <dbReference type="ARBA" id="ARBA00023180"/>
    </source>
</evidence>
<dbReference type="STRING" id="314265.R2601_04668"/>
<keyword evidence="1 4" id="KW-0808">Transferase</keyword>
<dbReference type="Gene3D" id="3.40.50.300">
    <property type="entry name" value="P-loop containing nucleotide triphosphate hydrolases"/>
    <property type="match status" value="1"/>
</dbReference>
<dbReference type="InterPro" id="IPR037359">
    <property type="entry name" value="NST/OST"/>
</dbReference>
<comment type="caution">
    <text evidence="4">The sequence shown here is derived from an EMBL/GenBank/DDBJ whole genome shotgun (WGS) entry which is preliminary data.</text>
</comment>
<dbReference type="HOGENOM" id="CLU_017703_1_1_5"/>
<protein>
    <submittedName>
        <fullName evidence="4">Putative sulfotransferase protein</fullName>
    </submittedName>
</protein>